<dbReference type="InterPro" id="IPR003439">
    <property type="entry name" value="ABC_transporter-like_ATP-bd"/>
</dbReference>
<dbReference type="Proteomes" id="UP001195724">
    <property type="component" value="Unassembled WGS sequence"/>
</dbReference>
<dbReference type="InterPro" id="IPR015854">
    <property type="entry name" value="ABC_transpr_LolD-like"/>
</dbReference>
<dbReference type="InterPro" id="IPR017911">
    <property type="entry name" value="MacB-like_ATP-bd"/>
</dbReference>
<evidence type="ECO:0000259" key="4">
    <source>
        <dbReference type="PROSITE" id="PS50893"/>
    </source>
</evidence>
<sequence length="258" mass="26933">MYHPTRHAPPRTGRPGPAETAVAATGLSKTYPGANGGVPAVDDVSIEFASGTFTAIMGPSGSGKSTLMHCLSGLDTPTSGLVELAGVDLTALADQELTRLRRDHIGFLFQAFNLLPTLTAEENILLPLTLSGAAVDPGWFTLLVTALGVDQRLGHRPAQLSGGQQQRVAAARSLIHRPAVLFADEPTGALDSNSGATLLGFLRAMVDDHGQTVVMVTHDATAATYADRVQLIVDGRLTDVVEAPTRARVLQALSRVGG</sequence>
<organism evidence="5 6">
    <name type="scientific">Saccharothrix algeriensis</name>
    <dbReference type="NCBI Taxonomy" id="173560"/>
    <lineage>
        <taxon>Bacteria</taxon>
        <taxon>Bacillati</taxon>
        <taxon>Actinomycetota</taxon>
        <taxon>Actinomycetes</taxon>
        <taxon>Pseudonocardiales</taxon>
        <taxon>Pseudonocardiaceae</taxon>
        <taxon>Saccharothrix</taxon>
    </lineage>
</organism>
<evidence type="ECO:0000256" key="1">
    <source>
        <dbReference type="ARBA" id="ARBA00022448"/>
    </source>
</evidence>
<dbReference type="Pfam" id="PF00005">
    <property type="entry name" value="ABC_tran"/>
    <property type="match status" value="1"/>
</dbReference>
<evidence type="ECO:0000256" key="3">
    <source>
        <dbReference type="ARBA" id="ARBA00022840"/>
    </source>
</evidence>
<gene>
    <name evidence="5" type="ORF">JOE68_001355</name>
</gene>
<name>A0ABS2S3R0_9PSEU</name>
<dbReference type="RefSeq" id="WP_204841459.1">
    <property type="nucleotide sequence ID" value="NZ_JAFBCL010000001.1"/>
</dbReference>
<evidence type="ECO:0000313" key="5">
    <source>
        <dbReference type="EMBL" id="MBM7810490.1"/>
    </source>
</evidence>
<dbReference type="SUPFAM" id="SSF52540">
    <property type="entry name" value="P-loop containing nucleoside triphosphate hydrolases"/>
    <property type="match status" value="1"/>
</dbReference>
<dbReference type="PANTHER" id="PTHR24220:SF685">
    <property type="entry name" value="ABC TRANSPORTER RELATED"/>
    <property type="match status" value="1"/>
</dbReference>
<feature type="domain" description="ABC transporter" evidence="4">
    <location>
        <begin position="22"/>
        <end position="253"/>
    </location>
</feature>
<keyword evidence="1" id="KW-0813">Transport</keyword>
<dbReference type="SMART" id="SM00382">
    <property type="entry name" value="AAA"/>
    <property type="match status" value="1"/>
</dbReference>
<comment type="caution">
    <text evidence="5">The sequence shown here is derived from an EMBL/GenBank/DDBJ whole genome shotgun (WGS) entry which is preliminary data.</text>
</comment>
<dbReference type="PANTHER" id="PTHR24220">
    <property type="entry name" value="IMPORT ATP-BINDING PROTEIN"/>
    <property type="match status" value="1"/>
</dbReference>
<dbReference type="InterPro" id="IPR003593">
    <property type="entry name" value="AAA+_ATPase"/>
</dbReference>
<evidence type="ECO:0000313" key="6">
    <source>
        <dbReference type="Proteomes" id="UP001195724"/>
    </source>
</evidence>
<keyword evidence="6" id="KW-1185">Reference proteome</keyword>
<evidence type="ECO:0000256" key="2">
    <source>
        <dbReference type="ARBA" id="ARBA00022741"/>
    </source>
</evidence>
<dbReference type="InterPro" id="IPR027417">
    <property type="entry name" value="P-loop_NTPase"/>
</dbReference>
<dbReference type="Gene3D" id="3.40.50.300">
    <property type="entry name" value="P-loop containing nucleotide triphosphate hydrolases"/>
    <property type="match status" value="1"/>
</dbReference>
<protein>
    <submittedName>
        <fullName evidence="5">ABC transport system ATP-binding protein</fullName>
    </submittedName>
</protein>
<dbReference type="GO" id="GO:0005524">
    <property type="term" value="F:ATP binding"/>
    <property type="evidence" value="ECO:0007669"/>
    <property type="project" value="UniProtKB-KW"/>
</dbReference>
<dbReference type="PROSITE" id="PS50893">
    <property type="entry name" value="ABC_TRANSPORTER_2"/>
    <property type="match status" value="1"/>
</dbReference>
<dbReference type="EMBL" id="JAFBCL010000001">
    <property type="protein sequence ID" value="MBM7810490.1"/>
    <property type="molecule type" value="Genomic_DNA"/>
</dbReference>
<dbReference type="CDD" id="cd03255">
    <property type="entry name" value="ABC_MJ0796_LolCDE_FtsE"/>
    <property type="match status" value="1"/>
</dbReference>
<keyword evidence="3 5" id="KW-0067">ATP-binding</keyword>
<reference evidence="5 6" key="1">
    <citation type="submission" date="2021-01" db="EMBL/GenBank/DDBJ databases">
        <title>Sequencing the genomes of 1000 actinobacteria strains.</title>
        <authorList>
            <person name="Klenk H.-P."/>
        </authorList>
    </citation>
    <scope>NUCLEOTIDE SEQUENCE [LARGE SCALE GENOMIC DNA]</scope>
    <source>
        <strain evidence="5 6">DSM 44581</strain>
    </source>
</reference>
<proteinExistence type="predicted"/>
<keyword evidence="2" id="KW-0547">Nucleotide-binding</keyword>
<accession>A0ABS2S3R0</accession>